<name>A0A1Z4LJZ0_9CYAN</name>
<dbReference type="Proteomes" id="UP000218418">
    <property type="component" value="Chromosome"/>
</dbReference>
<accession>A0A1Z4LJZ0</accession>
<dbReference type="EMBL" id="AP018227">
    <property type="protein sequence ID" value="BAY81489.1"/>
    <property type="molecule type" value="Genomic_DNA"/>
</dbReference>
<evidence type="ECO:0000313" key="2">
    <source>
        <dbReference type="Proteomes" id="UP000218418"/>
    </source>
</evidence>
<dbReference type="AlphaFoldDB" id="A0A1Z4LJZ0"/>
<reference evidence="1 2" key="1">
    <citation type="submission" date="2017-06" db="EMBL/GenBank/DDBJ databases">
        <title>Genome sequencing of cyanobaciteial culture collection at National Institute for Environmental Studies (NIES).</title>
        <authorList>
            <person name="Hirose Y."/>
            <person name="Shimura Y."/>
            <person name="Fujisawa T."/>
            <person name="Nakamura Y."/>
            <person name="Kawachi M."/>
        </authorList>
    </citation>
    <scope>NUCLEOTIDE SEQUENCE [LARGE SCALE GENOMIC DNA]</scope>
    <source>
        <strain evidence="1 2">NIES-267</strain>
    </source>
</reference>
<organism evidence="1 2">
    <name type="scientific">Calothrix parasitica NIES-267</name>
    <dbReference type="NCBI Taxonomy" id="1973488"/>
    <lineage>
        <taxon>Bacteria</taxon>
        <taxon>Bacillati</taxon>
        <taxon>Cyanobacteriota</taxon>
        <taxon>Cyanophyceae</taxon>
        <taxon>Nostocales</taxon>
        <taxon>Calotrichaceae</taxon>
        <taxon>Calothrix</taxon>
    </lineage>
</organism>
<evidence type="ECO:0000313" key="1">
    <source>
        <dbReference type="EMBL" id="BAY81489.1"/>
    </source>
</evidence>
<proteinExistence type="predicted"/>
<protein>
    <submittedName>
        <fullName evidence="1">Uncharacterized protein</fullName>
    </submittedName>
</protein>
<sequence>MEAPQRNRIGAELRLLEILHNNQGADVEKIAQRKAEYFADKGLWMDALQQAYSVPNPSAELSQRIEDIPNEMCK</sequence>
<gene>
    <name evidence="1" type="ORF">NIES267_09660</name>
</gene>
<keyword evidence="2" id="KW-1185">Reference proteome</keyword>